<evidence type="ECO:0000259" key="6">
    <source>
        <dbReference type="PROSITE" id="PS50863"/>
    </source>
</evidence>
<dbReference type="Pfam" id="PF02362">
    <property type="entry name" value="B3"/>
    <property type="match status" value="2"/>
</dbReference>
<gene>
    <name evidence="7" type="ORF">CR513_07779</name>
</gene>
<comment type="caution">
    <text evidence="7">The sequence shown here is derived from an EMBL/GenBank/DDBJ whole genome shotgun (WGS) entry which is preliminary data.</text>
</comment>
<evidence type="ECO:0000313" key="7">
    <source>
        <dbReference type="EMBL" id="RDY08044.1"/>
    </source>
</evidence>
<dbReference type="PANTHER" id="PTHR31920">
    <property type="entry name" value="B3 DOMAIN-CONTAINING"/>
    <property type="match status" value="1"/>
</dbReference>
<dbReference type="InterPro" id="IPR050655">
    <property type="entry name" value="Plant_B3_domain"/>
</dbReference>
<dbReference type="STRING" id="157652.A0A371HZD2"/>
<evidence type="ECO:0000256" key="2">
    <source>
        <dbReference type="ARBA" id="ARBA00023015"/>
    </source>
</evidence>
<keyword evidence="8" id="KW-1185">Reference proteome</keyword>
<evidence type="ECO:0000256" key="5">
    <source>
        <dbReference type="ARBA" id="ARBA00023242"/>
    </source>
</evidence>
<dbReference type="EMBL" id="QJKJ01001350">
    <property type="protein sequence ID" value="RDY08044.1"/>
    <property type="molecule type" value="Genomic_DNA"/>
</dbReference>
<organism evidence="7 8">
    <name type="scientific">Mucuna pruriens</name>
    <name type="common">Velvet bean</name>
    <name type="synonym">Dolichos pruriens</name>
    <dbReference type="NCBI Taxonomy" id="157652"/>
    <lineage>
        <taxon>Eukaryota</taxon>
        <taxon>Viridiplantae</taxon>
        <taxon>Streptophyta</taxon>
        <taxon>Embryophyta</taxon>
        <taxon>Tracheophyta</taxon>
        <taxon>Spermatophyta</taxon>
        <taxon>Magnoliopsida</taxon>
        <taxon>eudicotyledons</taxon>
        <taxon>Gunneridae</taxon>
        <taxon>Pentapetalae</taxon>
        <taxon>rosids</taxon>
        <taxon>fabids</taxon>
        <taxon>Fabales</taxon>
        <taxon>Fabaceae</taxon>
        <taxon>Papilionoideae</taxon>
        <taxon>50 kb inversion clade</taxon>
        <taxon>NPAAA clade</taxon>
        <taxon>indigoferoid/millettioid clade</taxon>
        <taxon>Phaseoleae</taxon>
        <taxon>Mucuna</taxon>
    </lineage>
</organism>
<dbReference type="AlphaFoldDB" id="A0A371HZD2"/>
<dbReference type="CDD" id="cd10017">
    <property type="entry name" value="B3_DNA"/>
    <property type="match status" value="2"/>
</dbReference>
<feature type="domain" description="TF-B3" evidence="6">
    <location>
        <begin position="179"/>
        <end position="279"/>
    </location>
</feature>
<feature type="non-terminal residue" evidence="7">
    <location>
        <position position="292"/>
    </location>
</feature>
<accession>A0A371HZD2</accession>
<dbReference type="PANTHER" id="PTHR31920:SF149">
    <property type="entry name" value="B3 DOMAIN-CONTAINING PROTEIN OS01G0723500-LIKE ISOFORM X1"/>
    <property type="match status" value="1"/>
</dbReference>
<name>A0A371HZD2_MUCPR</name>
<dbReference type="SUPFAM" id="SSF101936">
    <property type="entry name" value="DNA-binding pseudobarrel domain"/>
    <property type="match status" value="2"/>
</dbReference>
<dbReference type="OrthoDB" id="1666376at2759"/>
<dbReference type="GO" id="GO:0003677">
    <property type="term" value="F:DNA binding"/>
    <property type="evidence" value="ECO:0007669"/>
    <property type="project" value="UniProtKB-KW"/>
</dbReference>
<reference evidence="7" key="1">
    <citation type="submission" date="2018-05" db="EMBL/GenBank/DDBJ databases">
        <title>Draft genome of Mucuna pruriens seed.</title>
        <authorList>
            <person name="Nnadi N.E."/>
            <person name="Vos R."/>
            <person name="Hasami M.H."/>
            <person name="Devisetty U.K."/>
            <person name="Aguiy J.C."/>
        </authorList>
    </citation>
    <scope>NUCLEOTIDE SEQUENCE [LARGE SCALE GENOMIC DNA]</scope>
    <source>
        <strain evidence="7">JCA_2017</strain>
    </source>
</reference>
<feature type="domain" description="TF-B3" evidence="6">
    <location>
        <begin position="1"/>
        <end position="88"/>
    </location>
</feature>
<dbReference type="InterPro" id="IPR015300">
    <property type="entry name" value="DNA-bd_pseudobarrel_sf"/>
</dbReference>
<protein>
    <submittedName>
        <fullName evidence="7">B3 domain-containing protein</fullName>
    </submittedName>
</protein>
<dbReference type="SMART" id="SM01019">
    <property type="entry name" value="B3"/>
    <property type="match status" value="2"/>
</dbReference>
<proteinExistence type="predicted"/>
<keyword evidence="2" id="KW-0805">Transcription regulation</keyword>
<sequence length="292" mass="33735">TLTGDLFLFQQIPSSFTNFFNGITPCKGTLVDHDRKSWDVSLEKIEGRLVFKNGWQQFAREKDLEEGDFLVFQYDGMSTFNVKIFSKTGCRKVVAPASCEKNVPPLNLDEDSDLRRMKIQRGRKRKPSPLSLEINGKLELEGTSPFEGARCKSEVVSEENDNHYEKKPRPTNCVSLQNPHFQITFDAAWKLKKVEVPRRVLRKMNIKLMQKISLRDENDKVWPVTITASRNGRNGQRQFLGAGWSDFQRSNNIQEGNQCDFQFIVDEANVVQELLVRVRSNCPMRWVDQDNE</sequence>
<dbReference type="GO" id="GO:0005634">
    <property type="term" value="C:nucleus"/>
    <property type="evidence" value="ECO:0007669"/>
    <property type="project" value="UniProtKB-SubCell"/>
</dbReference>
<dbReference type="PROSITE" id="PS50863">
    <property type="entry name" value="B3"/>
    <property type="match status" value="2"/>
</dbReference>
<comment type="subcellular location">
    <subcellularLocation>
        <location evidence="1">Nucleus</location>
    </subcellularLocation>
</comment>
<evidence type="ECO:0000256" key="4">
    <source>
        <dbReference type="ARBA" id="ARBA00023163"/>
    </source>
</evidence>
<dbReference type="InterPro" id="IPR003340">
    <property type="entry name" value="B3_DNA-bd"/>
</dbReference>
<evidence type="ECO:0000256" key="3">
    <source>
        <dbReference type="ARBA" id="ARBA00023125"/>
    </source>
</evidence>
<evidence type="ECO:0000256" key="1">
    <source>
        <dbReference type="ARBA" id="ARBA00004123"/>
    </source>
</evidence>
<keyword evidence="5" id="KW-0539">Nucleus</keyword>
<feature type="non-terminal residue" evidence="7">
    <location>
        <position position="1"/>
    </location>
</feature>
<dbReference type="Proteomes" id="UP000257109">
    <property type="component" value="Unassembled WGS sequence"/>
</dbReference>
<evidence type="ECO:0000313" key="8">
    <source>
        <dbReference type="Proteomes" id="UP000257109"/>
    </source>
</evidence>
<dbReference type="Gene3D" id="2.40.330.10">
    <property type="entry name" value="DNA-binding pseudobarrel domain"/>
    <property type="match status" value="2"/>
</dbReference>
<keyword evidence="4" id="KW-0804">Transcription</keyword>
<keyword evidence="3" id="KW-0238">DNA-binding</keyword>